<accession>A0A5C1QEI4</accession>
<proteinExistence type="predicted"/>
<dbReference type="EMBL" id="CP035807">
    <property type="protein sequence ID" value="QEN05480.1"/>
    <property type="molecule type" value="Genomic_DNA"/>
</dbReference>
<keyword evidence="1" id="KW-0472">Membrane</keyword>
<dbReference type="Gene3D" id="1.10.10.10">
    <property type="entry name" value="Winged helix-like DNA-binding domain superfamily/Winged helix DNA-binding domain"/>
    <property type="match status" value="1"/>
</dbReference>
<dbReference type="OrthoDB" id="966138at2"/>
<feature type="transmembrane region" description="Helical" evidence="1">
    <location>
        <begin position="6"/>
        <end position="28"/>
    </location>
</feature>
<feature type="domain" description="HTH luxR-type" evidence="2">
    <location>
        <begin position="196"/>
        <end position="254"/>
    </location>
</feature>
<evidence type="ECO:0000256" key="1">
    <source>
        <dbReference type="SAM" id="Phobius"/>
    </source>
</evidence>
<protein>
    <submittedName>
        <fullName evidence="3">LuxR family transcriptional regulator</fullName>
    </submittedName>
</protein>
<dbReference type="GO" id="GO:0003677">
    <property type="term" value="F:DNA binding"/>
    <property type="evidence" value="ECO:0007669"/>
    <property type="project" value="InterPro"/>
</dbReference>
<gene>
    <name evidence="3" type="ORF">EW093_12400</name>
</gene>
<dbReference type="RefSeq" id="WP_149568718.1">
    <property type="nucleotide sequence ID" value="NZ_CP035807.1"/>
</dbReference>
<dbReference type="SMART" id="SM00421">
    <property type="entry name" value="HTH_LUXR"/>
    <property type="match status" value="1"/>
</dbReference>
<feature type="transmembrane region" description="Helical" evidence="1">
    <location>
        <begin position="40"/>
        <end position="58"/>
    </location>
</feature>
<organism evidence="3 4">
    <name type="scientific">Thiospirochaeta perfilievii</name>
    <dbReference type="NCBI Taxonomy" id="252967"/>
    <lineage>
        <taxon>Bacteria</taxon>
        <taxon>Pseudomonadati</taxon>
        <taxon>Spirochaetota</taxon>
        <taxon>Spirochaetia</taxon>
        <taxon>Spirochaetales</taxon>
        <taxon>Spirochaetaceae</taxon>
        <taxon>Thiospirochaeta</taxon>
    </lineage>
</organism>
<name>A0A5C1QEI4_9SPIO</name>
<evidence type="ECO:0000313" key="4">
    <source>
        <dbReference type="Proteomes" id="UP000323824"/>
    </source>
</evidence>
<feature type="transmembrane region" description="Helical" evidence="1">
    <location>
        <begin position="64"/>
        <end position="94"/>
    </location>
</feature>
<dbReference type="InterPro" id="IPR036388">
    <property type="entry name" value="WH-like_DNA-bd_sf"/>
</dbReference>
<reference evidence="3 4" key="2">
    <citation type="submission" date="2019-09" db="EMBL/GenBank/DDBJ databases">
        <title>Complete Genome Sequence and Methylome Analysis of free living Spirochaetas.</title>
        <authorList>
            <person name="Leshcheva N."/>
            <person name="Mikheeva N."/>
        </authorList>
    </citation>
    <scope>NUCLEOTIDE SEQUENCE [LARGE SCALE GENOMIC DNA]</scope>
    <source>
        <strain evidence="3 4">P</strain>
    </source>
</reference>
<keyword evidence="1" id="KW-0812">Transmembrane</keyword>
<dbReference type="InterPro" id="IPR016032">
    <property type="entry name" value="Sig_transdc_resp-reg_C-effctor"/>
</dbReference>
<reference evidence="3 4" key="1">
    <citation type="submission" date="2019-02" db="EMBL/GenBank/DDBJ databases">
        <authorList>
            <person name="Fomenkov A."/>
            <person name="Dubinina G."/>
            <person name="Grabovich M."/>
            <person name="Vincze T."/>
            <person name="Roberts R.J."/>
        </authorList>
    </citation>
    <scope>NUCLEOTIDE SEQUENCE [LARGE SCALE GENOMIC DNA]</scope>
    <source>
        <strain evidence="3 4">P</strain>
    </source>
</reference>
<dbReference type="InterPro" id="IPR000792">
    <property type="entry name" value="Tscrpt_reg_LuxR_C"/>
</dbReference>
<sequence>MSNKSENFGIIIGVISFIFLLFNFLIQYTFYKQVIFEKEYAVLIFISIVMLFSYIFIYKRIIQVLTIFISTIYTFYILNHFGLGMLELVILILLLDKYSIFKKRDILKTTILLTLFFILLVTSQLKNNALLIDRLYRYIYFILATILITFLKSNNISFKIERYTFYKNEISKLKNSLKLNQEILKRVNIDYIDPLEAGLSVAELEILENLCLYRETNAELATRLKKSTNTVKVQMKSILVKIGAETRYQLIDLCKYYYHSVGNIDPINGDRV</sequence>
<dbReference type="SUPFAM" id="SSF46894">
    <property type="entry name" value="C-terminal effector domain of the bipartite response regulators"/>
    <property type="match status" value="1"/>
</dbReference>
<dbReference type="KEGG" id="sper:EW093_12400"/>
<keyword evidence="4" id="KW-1185">Reference proteome</keyword>
<dbReference type="AlphaFoldDB" id="A0A5C1QEI4"/>
<dbReference type="GO" id="GO:0006355">
    <property type="term" value="P:regulation of DNA-templated transcription"/>
    <property type="evidence" value="ECO:0007669"/>
    <property type="project" value="InterPro"/>
</dbReference>
<dbReference type="Proteomes" id="UP000323824">
    <property type="component" value="Chromosome"/>
</dbReference>
<evidence type="ECO:0000313" key="3">
    <source>
        <dbReference type="EMBL" id="QEN05480.1"/>
    </source>
</evidence>
<feature type="transmembrane region" description="Helical" evidence="1">
    <location>
        <begin position="135"/>
        <end position="153"/>
    </location>
</feature>
<keyword evidence="1" id="KW-1133">Transmembrane helix</keyword>
<feature type="transmembrane region" description="Helical" evidence="1">
    <location>
        <begin position="106"/>
        <end position="123"/>
    </location>
</feature>
<evidence type="ECO:0000259" key="2">
    <source>
        <dbReference type="SMART" id="SM00421"/>
    </source>
</evidence>